<keyword evidence="5 7" id="KW-1133">Transmembrane helix</keyword>
<dbReference type="InterPro" id="IPR003148">
    <property type="entry name" value="RCK_N"/>
</dbReference>
<accession>A0A517M2X1</accession>
<comment type="subcellular location">
    <subcellularLocation>
        <location evidence="1">Membrane</location>
        <topology evidence="1">Multi-pass membrane protein</topology>
    </subcellularLocation>
</comment>
<dbReference type="InterPro" id="IPR036291">
    <property type="entry name" value="NAD(P)-bd_dom_sf"/>
</dbReference>
<feature type="transmembrane region" description="Helical" evidence="7">
    <location>
        <begin position="6"/>
        <end position="25"/>
    </location>
</feature>
<feature type="transmembrane region" description="Helical" evidence="7">
    <location>
        <begin position="221"/>
        <end position="238"/>
    </location>
</feature>
<evidence type="ECO:0000256" key="3">
    <source>
        <dbReference type="ARBA" id="ARBA00022448"/>
    </source>
</evidence>
<dbReference type="GO" id="GO:0016020">
    <property type="term" value="C:membrane"/>
    <property type="evidence" value="ECO:0007669"/>
    <property type="project" value="UniProtKB-SubCell"/>
</dbReference>
<dbReference type="Pfam" id="PF00999">
    <property type="entry name" value="Na_H_Exchanger"/>
    <property type="match status" value="1"/>
</dbReference>
<evidence type="ECO:0000256" key="5">
    <source>
        <dbReference type="ARBA" id="ARBA00022989"/>
    </source>
</evidence>
<feature type="transmembrane region" description="Helical" evidence="7">
    <location>
        <begin position="91"/>
        <end position="112"/>
    </location>
</feature>
<feature type="transmembrane region" description="Helical" evidence="7">
    <location>
        <begin position="60"/>
        <end position="79"/>
    </location>
</feature>
<name>A0A517M2X1_9BACT</name>
<proteinExistence type="inferred from homology"/>
<feature type="transmembrane region" description="Helical" evidence="7">
    <location>
        <begin position="333"/>
        <end position="356"/>
    </location>
</feature>
<dbReference type="RefSeq" id="WP_145346803.1">
    <property type="nucleotide sequence ID" value="NZ_CP036261.1"/>
</dbReference>
<feature type="transmembrane region" description="Helical" evidence="7">
    <location>
        <begin position="118"/>
        <end position="138"/>
    </location>
</feature>
<keyword evidence="6 7" id="KW-0472">Membrane</keyword>
<dbReference type="InterPro" id="IPR038770">
    <property type="entry name" value="Na+/solute_symporter_sf"/>
</dbReference>
<evidence type="ECO:0000313" key="9">
    <source>
        <dbReference type="EMBL" id="QDS89222.1"/>
    </source>
</evidence>
<dbReference type="GO" id="GO:1902600">
    <property type="term" value="P:proton transmembrane transport"/>
    <property type="evidence" value="ECO:0007669"/>
    <property type="project" value="InterPro"/>
</dbReference>
<dbReference type="EMBL" id="CP036261">
    <property type="protein sequence ID" value="QDS89222.1"/>
    <property type="molecule type" value="Genomic_DNA"/>
</dbReference>
<dbReference type="SUPFAM" id="SSF51735">
    <property type="entry name" value="NAD(P)-binding Rossmann-fold domains"/>
    <property type="match status" value="1"/>
</dbReference>
<dbReference type="KEGG" id="ruv:EC9_34190"/>
<dbReference type="PROSITE" id="PS51201">
    <property type="entry name" value="RCK_N"/>
    <property type="match status" value="1"/>
</dbReference>
<dbReference type="Gene3D" id="1.20.1530.20">
    <property type="match status" value="1"/>
</dbReference>
<organism evidence="9 10">
    <name type="scientific">Rosistilla ulvae</name>
    <dbReference type="NCBI Taxonomy" id="1930277"/>
    <lineage>
        <taxon>Bacteria</taxon>
        <taxon>Pseudomonadati</taxon>
        <taxon>Planctomycetota</taxon>
        <taxon>Planctomycetia</taxon>
        <taxon>Pirellulales</taxon>
        <taxon>Pirellulaceae</taxon>
        <taxon>Rosistilla</taxon>
    </lineage>
</organism>
<keyword evidence="3" id="KW-0813">Transport</keyword>
<feature type="transmembrane region" description="Helical" evidence="7">
    <location>
        <begin position="298"/>
        <end position="321"/>
    </location>
</feature>
<reference evidence="9 10" key="1">
    <citation type="submission" date="2019-02" db="EMBL/GenBank/DDBJ databases">
        <title>Deep-cultivation of Planctomycetes and their phenomic and genomic characterization uncovers novel biology.</title>
        <authorList>
            <person name="Wiegand S."/>
            <person name="Jogler M."/>
            <person name="Boedeker C."/>
            <person name="Pinto D."/>
            <person name="Vollmers J."/>
            <person name="Rivas-Marin E."/>
            <person name="Kohn T."/>
            <person name="Peeters S.H."/>
            <person name="Heuer A."/>
            <person name="Rast P."/>
            <person name="Oberbeckmann S."/>
            <person name="Bunk B."/>
            <person name="Jeske O."/>
            <person name="Meyerdierks A."/>
            <person name="Storesund J.E."/>
            <person name="Kallscheuer N."/>
            <person name="Luecker S."/>
            <person name="Lage O.M."/>
            <person name="Pohl T."/>
            <person name="Merkel B.J."/>
            <person name="Hornburger P."/>
            <person name="Mueller R.-W."/>
            <person name="Bruemmer F."/>
            <person name="Labrenz M."/>
            <person name="Spormann A.M."/>
            <person name="Op den Camp H."/>
            <person name="Overmann J."/>
            <person name="Amann R."/>
            <person name="Jetten M.S.M."/>
            <person name="Mascher T."/>
            <person name="Medema M.H."/>
            <person name="Devos D.P."/>
            <person name="Kaster A.-K."/>
            <person name="Ovreas L."/>
            <person name="Rohde M."/>
            <person name="Galperin M.Y."/>
            <person name="Jogler C."/>
        </authorList>
    </citation>
    <scope>NUCLEOTIDE SEQUENCE [LARGE SCALE GENOMIC DNA]</scope>
    <source>
        <strain evidence="9 10">EC9</strain>
    </source>
</reference>
<feature type="domain" description="RCK N-terminal" evidence="8">
    <location>
        <begin position="405"/>
        <end position="522"/>
    </location>
</feature>
<feature type="transmembrane region" description="Helical" evidence="7">
    <location>
        <begin position="30"/>
        <end position="48"/>
    </location>
</feature>
<feature type="transmembrane region" description="Helical" evidence="7">
    <location>
        <begin position="244"/>
        <end position="261"/>
    </location>
</feature>
<evidence type="ECO:0000256" key="6">
    <source>
        <dbReference type="ARBA" id="ARBA00023136"/>
    </source>
</evidence>
<evidence type="ECO:0000259" key="8">
    <source>
        <dbReference type="PROSITE" id="PS51201"/>
    </source>
</evidence>
<keyword evidence="4 7" id="KW-0812">Transmembrane</keyword>
<dbReference type="AlphaFoldDB" id="A0A517M2X1"/>
<evidence type="ECO:0000256" key="7">
    <source>
        <dbReference type="SAM" id="Phobius"/>
    </source>
</evidence>
<feature type="transmembrane region" description="Helical" evidence="7">
    <location>
        <begin position="181"/>
        <end position="201"/>
    </location>
</feature>
<comment type="similarity">
    <text evidence="2">Belongs to the monovalent cation:proton antiporter 2 (CPA2) transporter (TC 2.A.37) family.</text>
</comment>
<evidence type="ECO:0000313" key="10">
    <source>
        <dbReference type="Proteomes" id="UP000319557"/>
    </source>
</evidence>
<dbReference type="PANTHER" id="PTHR42751">
    <property type="entry name" value="SODIUM/HYDROGEN EXCHANGER FAMILY/TRKA DOMAIN PROTEIN"/>
    <property type="match status" value="1"/>
</dbReference>
<evidence type="ECO:0000256" key="2">
    <source>
        <dbReference type="ARBA" id="ARBA00005551"/>
    </source>
</evidence>
<dbReference type="OrthoDB" id="9793589at2"/>
<evidence type="ECO:0000256" key="1">
    <source>
        <dbReference type="ARBA" id="ARBA00004141"/>
    </source>
</evidence>
<protein>
    <submittedName>
        <fullName evidence="9">Inner membrane protein YbaL</fullName>
    </submittedName>
</protein>
<dbReference type="InterPro" id="IPR006153">
    <property type="entry name" value="Cation/H_exchanger_TM"/>
</dbReference>
<dbReference type="Pfam" id="PF02254">
    <property type="entry name" value="TrkA_N"/>
    <property type="match status" value="1"/>
</dbReference>
<sequence>MHNIESLTVNVLIVLGAGLIAGTVCKRIGVSMLVGYLVVGALIGGGALNLVNQQDHELEVLAQFGALLLLFAVGLEFSLEELMRLSRYSMIGGATQMFLVAVPLTGVCMAFGMSLNAAVLAGFAGALSSTVLVFKALAEWGLTASPHGRRAIAILLFQDVALVPLMLLVPLLTHQGEPPTITTYLLLALKSSIFLAALLACRSVVGRWIVPSLAGLRSVELVMLFTLCLLGGVCWSAFQLGLPSAVGALAAGIILSGNRLSRQIDSILLPFRESFSVIFFVTIGTLLNPGMFFQEPLLLTAGLIGMLVLKSGAASIALKLVGLQWKTAFGMGLGLAQLGEFSFLLISEAAGLGLISRDDYNRMLFIALGTLILTPQLIRYGLRWTERSPDEDLHGMQHRRDSAVSRHAIVIGIGLIGRQLASRLEIMGSEVRLVDQSPINLHGFAQQGFHTTAGDARDPDILHRAGAETCGLCIVSVPSDDAALQIVTALRGINHDAEIIVRCRYQGNVHRIMKAGAAAVVSEEAEASKAMLQWCDRAVGPVE</sequence>
<feature type="transmembrane region" description="Helical" evidence="7">
    <location>
        <begin position="150"/>
        <end position="169"/>
    </location>
</feature>
<dbReference type="GO" id="GO:0015297">
    <property type="term" value="F:antiporter activity"/>
    <property type="evidence" value="ECO:0007669"/>
    <property type="project" value="InterPro"/>
</dbReference>
<dbReference type="PANTHER" id="PTHR42751:SF3">
    <property type="entry name" value="SODIUM_GLUTAMATE SYMPORTER"/>
    <property type="match status" value="1"/>
</dbReference>
<feature type="transmembrane region" description="Helical" evidence="7">
    <location>
        <begin position="273"/>
        <end position="292"/>
    </location>
</feature>
<keyword evidence="10" id="KW-1185">Reference proteome</keyword>
<evidence type="ECO:0000256" key="4">
    <source>
        <dbReference type="ARBA" id="ARBA00022692"/>
    </source>
</evidence>
<dbReference type="Gene3D" id="3.40.50.720">
    <property type="entry name" value="NAD(P)-binding Rossmann-like Domain"/>
    <property type="match status" value="1"/>
</dbReference>
<gene>
    <name evidence="9" type="primary">ybaL_1</name>
    <name evidence="9" type="ORF">EC9_34190</name>
</gene>
<dbReference type="GO" id="GO:0006813">
    <property type="term" value="P:potassium ion transport"/>
    <property type="evidence" value="ECO:0007669"/>
    <property type="project" value="InterPro"/>
</dbReference>
<dbReference type="Proteomes" id="UP000319557">
    <property type="component" value="Chromosome"/>
</dbReference>